<name>A0A815Q0R8_9BILA</name>
<dbReference type="AlphaFoldDB" id="A0A815Q0R8"/>
<evidence type="ECO:0000313" key="5">
    <source>
        <dbReference type="EMBL" id="CAF4327746.1"/>
    </source>
</evidence>
<feature type="non-terminal residue" evidence="3">
    <location>
        <position position="1"/>
    </location>
</feature>
<evidence type="ECO:0000313" key="2">
    <source>
        <dbReference type="EMBL" id="CAF1083166.1"/>
    </source>
</evidence>
<feature type="compositionally biased region" description="Low complexity" evidence="1">
    <location>
        <begin position="23"/>
        <end position="33"/>
    </location>
</feature>
<dbReference type="Proteomes" id="UP000663829">
    <property type="component" value="Unassembled WGS sequence"/>
</dbReference>
<evidence type="ECO:0000256" key="1">
    <source>
        <dbReference type="SAM" id="MobiDB-lite"/>
    </source>
</evidence>
<feature type="compositionally biased region" description="Polar residues" evidence="1">
    <location>
        <begin position="34"/>
        <end position="47"/>
    </location>
</feature>
<comment type="caution">
    <text evidence="3">The sequence shown here is derived from an EMBL/GenBank/DDBJ whole genome shotgun (WGS) entry which is preliminary data.</text>
</comment>
<protein>
    <submittedName>
        <fullName evidence="3">Uncharacterized protein</fullName>
    </submittedName>
</protein>
<dbReference type="EMBL" id="CAJNOK010009184">
    <property type="protein sequence ID" value="CAF1083166.1"/>
    <property type="molecule type" value="Genomic_DNA"/>
</dbReference>
<feature type="region of interest" description="Disordered" evidence="1">
    <location>
        <begin position="1"/>
        <end position="47"/>
    </location>
</feature>
<evidence type="ECO:0000313" key="3">
    <source>
        <dbReference type="EMBL" id="CAF1455896.1"/>
    </source>
</evidence>
<evidence type="ECO:0000313" key="4">
    <source>
        <dbReference type="EMBL" id="CAF3845822.1"/>
    </source>
</evidence>
<dbReference type="Proteomes" id="UP000682733">
    <property type="component" value="Unassembled WGS sequence"/>
</dbReference>
<dbReference type="OrthoDB" id="10011297at2759"/>
<proteinExistence type="predicted"/>
<evidence type="ECO:0000313" key="6">
    <source>
        <dbReference type="Proteomes" id="UP000663829"/>
    </source>
</evidence>
<dbReference type="EMBL" id="CAJNOQ010019728">
    <property type="protein sequence ID" value="CAF1455896.1"/>
    <property type="molecule type" value="Genomic_DNA"/>
</dbReference>
<sequence>DQRSSSPFRNVKKLLTPDCSPIQKQQTNKTNQNRKLQSIKNKQSRQPTLIRSIPRPAGYNHLSISTNSPMAMLFDSSPISSHFVREDSLPIKSGQTLSQYARQVLDSALKDLMECSM</sequence>
<dbReference type="Proteomes" id="UP000677228">
    <property type="component" value="Unassembled WGS sequence"/>
</dbReference>
<dbReference type="EMBL" id="CAJOBC010085181">
    <property type="protein sequence ID" value="CAF4327746.1"/>
    <property type="molecule type" value="Genomic_DNA"/>
</dbReference>
<reference evidence="3" key="1">
    <citation type="submission" date="2021-02" db="EMBL/GenBank/DDBJ databases">
        <authorList>
            <person name="Nowell W R."/>
        </authorList>
    </citation>
    <scope>NUCLEOTIDE SEQUENCE</scope>
</reference>
<gene>
    <name evidence="3" type="ORF">GPM918_LOCUS34900</name>
    <name evidence="2" type="ORF">OVA965_LOCUS18462</name>
    <name evidence="5" type="ORF">SRO942_LOCUS35614</name>
    <name evidence="4" type="ORF">TMI583_LOCUS18472</name>
</gene>
<dbReference type="Proteomes" id="UP000681722">
    <property type="component" value="Unassembled WGS sequence"/>
</dbReference>
<organism evidence="3 6">
    <name type="scientific">Didymodactylos carnosus</name>
    <dbReference type="NCBI Taxonomy" id="1234261"/>
    <lineage>
        <taxon>Eukaryota</taxon>
        <taxon>Metazoa</taxon>
        <taxon>Spiralia</taxon>
        <taxon>Gnathifera</taxon>
        <taxon>Rotifera</taxon>
        <taxon>Eurotatoria</taxon>
        <taxon>Bdelloidea</taxon>
        <taxon>Philodinida</taxon>
        <taxon>Philodinidae</taxon>
        <taxon>Didymodactylos</taxon>
    </lineage>
</organism>
<keyword evidence="6" id="KW-1185">Reference proteome</keyword>
<dbReference type="EMBL" id="CAJOBA010009198">
    <property type="protein sequence ID" value="CAF3845822.1"/>
    <property type="molecule type" value="Genomic_DNA"/>
</dbReference>
<accession>A0A815Q0R8</accession>